<dbReference type="Gene3D" id="3.40.50.150">
    <property type="entry name" value="Vaccinia Virus protein VP39"/>
    <property type="match status" value="1"/>
</dbReference>
<dbReference type="PANTHER" id="PTHR43591">
    <property type="entry name" value="METHYLTRANSFERASE"/>
    <property type="match status" value="1"/>
</dbReference>
<dbReference type="InterPro" id="IPR029063">
    <property type="entry name" value="SAM-dependent_MTases_sf"/>
</dbReference>
<sequence length="346" mass="38663">MASSSSSLPEEPPILSTVDLEIRDTSGYASSDSGYSEALLSTASITSSIYQYELENGRTYHAFARDKKHVLPNDEIEQERMDIHYHSMRLTLEETHFFAPLQTPPGPRMILDIGTGTGIWAIDVADEYPDAQVIGADLSPIQPSAVPPNLEFQIMDADEEWNFSQKFDLVHTRLMNGFSIKSWPFFYEQAYKSMLPGGWVENQEFDLAFMSDDGSLSPSSATQQWLDLWNLGISNLGLTGRCDPEYMAREMATAGFVNVSIRAYKMPIGPWPKDKRLRQAGLLFLVGYLEGLSGLSLRTFTYGLGWGVEEMEVLLAKVRTEVKSKKLHCYVPVYVVTGQKPEGAAT</sequence>
<evidence type="ECO:0000313" key="2">
    <source>
        <dbReference type="Proteomes" id="UP000215127"/>
    </source>
</evidence>
<protein>
    <recommendedName>
        <fullName evidence="3">Methyltransferase domain-containing protein</fullName>
    </recommendedName>
</protein>
<dbReference type="Pfam" id="PF13489">
    <property type="entry name" value="Methyltransf_23"/>
    <property type="match status" value="1"/>
</dbReference>
<keyword evidence="2" id="KW-1185">Reference proteome</keyword>
<accession>A0A1X7S0P3</accession>
<dbReference type="STRING" id="1276538.A0A1X7S0P3"/>
<proteinExistence type="predicted"/>
<evidence type="ECO:0008006" key="3">
    <source>
        <dbReference type="Google" id="ProtNLM"/>
    </source>
</evidence>
<dbReference type="Proteomes" id="UP000215127">
    <property type="component" value="Chromosome 8"/>
</dbReference>
<gene>
    <name evidence="1" type="ORF">ZT3D7_G8407</name>
</gene>
<reference evidence="1 2" key="1">
    <citation type="submission" date="2016-06" db="EMBL/GenBank/DDBJ databases">
        <authorList>
            <person name="Kjaerup R.B."/>
            <person name="Dalgaard T.S."/>
            <person name="Juul-Madsen H.R."/>
        </authorList>
    </citation>
    <scope>NUCLEOTIDE SEQUENCE [LARGE SCALE GENOMIC DNA]</scope>
</reference>
<dbReference type="EMBL" id="LT853699">
    <property type="protein sequence ID" value="SMQ53254.1"/>
    <property type="molecule type" value="Genomic_DNA"/>
</dbReference>
<evidence type="ECO:0000313" key="1">
    <source>
        <dbReference type="EMBL" id="SMQ53254.1"/>
    </source>
</evidence>
<dbReference type="CDD" id="cd02440">
    <property type="entry name" value="AdoMet_MTases"/>
    <property type="match status" value="1"/>
</dbReference>
<dbReference type="GO" id="GO:0008168">
    <property type="term" value="F:methyltransferase activity"/>
    <property type="evidence" value="ECO:0007669"/>
    <property type="project" value="TreeGrafter"/>
</dbReference>
<name>A0A1X7S0P3_ZYMT9</name>
<dbReference type="PANTHER" id="PTHR43591:SF10">
    <property type="entry name" value="ABC TRANSMEMBRANE TYPE-1 DOMAIN-CONTAINING PROTEIN-RELATED"/>
    <property type="match status" value="1"/>
</dbReference>
<dbReference type="AlphaFoldDB" id="A0A1X7S0P3"/>
<dbReference type="SUPFAM" id="SSF53335">
    <property type="entry name" value="S-adenosyl-L-methionine-dependent methyltransferases"/>
    <property type="match status" value="1"/>
</dbReference>
<organism evidence="1 2">
    <name type="scientific">Zymoseptoria tritici (strain ST99CH_3D7)</name>
    <dbReference type="NCBI Taxonomy" id="1276538"/>
    <lineage>
        <taxon>Eukaryota</taxon>
        <taxon>Fungi</taxon>
        <taxon>Dikarya</taxon>
        <taxon>Ascomycota</taxon>
        <taxon>Pezizomycotina</taxon>
        <taxon>Dothideomycetes</taxon>
        <taxon>Dothideomycetidae</taxon>
        <taxon>Mycosphaerellales</taxon>
        <taxon>Mycosphaerellaceae</taxon>
        <taxon>Zymoseptoria</taxon>
    </lineage>
</organism>